<keyword evidence="4" id="KW-1185">Reference proteome</keyword>
<dbReference type="Pfam" id="PF04075">
    <property type="entry name" value="F420H2_quin_red"/>
    <property type="match status" value="1"/>
</dbReference>
<evidence type="ECO:0000256" key="1">
    <source>
        <dbReference type="ARBA" id="ARBA00008710"/>
    </source>
</evidence>
<proteinExistence type="inferred from homology"/>
<gene>
    <name evidence="3" type="ORF">BG845_00130</name>
</gene>
<dbReference type="GO" id="GO:0005886">
    <property type="term" value="C:plasma membrane"/>
    <property type="evidence" value="ECO:0007669"/>
    <property type="project" value="TreeGrafter"/>
</dbReference>
<sequence>MIFARRGFSACMSNQAELSPTDWVREQTEQILANGTTDGVTVLDRPIVLVTTTGAKSGKKRYVPVMRVEHDGAYAMIASKGGTPEHPAWYHNVLANPEVEVQDGTSTGTLVAREVTGDERRTWWERSVEAYPPYAEYQEKTSRVIPVFVLEPKS</sequence>
<accession>A0A1Y2N965</accession>
<dbReference type="NCBIfam" id="TIGR00026">
    <property type="entry name" value="hi_GC_TIGR00026"/>
    <property type="match status" value="1"/>
</dbReference>
<dbReference type="EMBL" id="MIGB01000001">
    <property type="protein sequence ID" value="OSY44010.1"/>
    <property type="molecule type" value="Genomic_DNA"/>
</dbReference>
<dbReference type="AlphaFoldDB" id="A0A1Y2N965"/>
<name>A0A1Y2N965_PSEAH</name>
<organism evidence="3 4">
    <name type="scientific">Pseudonocardia autotrophica</name>
    <name type="common">Amycolata autotrophica</name>
    <name type="synonym">Nocardia autotrophica</name>
    <dbReference type="NCBI Taxonomy" id="2074"/>
    <lineage>
        <taxon>Bacteria</taxon>
        <taxon>Bacillati</taxon>
        <taxon>Actinomycetota</taxon>
        <taxon>Actinomycetes</taxon>
        <taxon>Pseudonocardiales</taxon>
        <taxon>Pseudonocardiaceae</taxon>
        <taxon>Pseudonocardia</taxon>
    </lineage>
</organism>
<dbReference type="InterPro" id="IPR004378">
    <property type="entry name" value="F420H2_quin_Rdtase"/>
</dbReference>
<dbReference type="PANTHER" id="PTHR39428:SF3">
    <property type="entry name" value="DEAZAFLAVIN-DEPENDENT NITROREDUCTASE"/>
    <property type="match status" value="1"/>
</dbReference>
<dbReference type="Proteomes" id="UP000194360">
    <property type="component" value="Unassembled WGS sequence"/>
</dbReference>
<dbReference type="STRING" id="2074.BG845_00130"/>
<dbReference type="PANTHER" id="PTHR39428">
    <property type="entry name" value="F420H(2)-DEPENDENT QUINONE REDUCTASE RV1261C"/>
    <property type="match status" value="1"/>
</dbReference>
<dbReference type="InterPro" id="IPR012349">
    <property type="entry name" value="Split_barrel_FMN-bd"/>
</dbReference>
<comment type="caution">
    <text evidence="3">The sequence shown here is derived from an EMBL/GenBank/DDBJ whole genome shotgun (WGS) entry which is preliminary data.</text>
</comment>
<dbReference type="GO" id="GO:0070967">
    <property type="term" value="F:coenzyme F420 binding"/>
    <property type="evidence" value="ECO:0007669"/>
    <property type="project" value="TreeGrafter"/>
</dbReference>
<evidence type="ECO:0000256" key="2">
    <source>
        <dbReference type="ARBA" id="ARBA00049106"/>
    </source>
</evidence>
<keyword evidence="3" id="KW-0560">Oxidoreductase</keyword>
<reference evidence="3 4" key="1">
    <citation type="submission" date="2016-09" db="EMBL/GenBank/DDBJ databases">
        <title>Pseudonocardia autotrophica DSM535, a candidate organism with high potential of specific P450 cytochromes.</title>
        <authorList>
            <person name="Grumaz C."/>
            <person name="Vainshtein Y."/>
            <person name="Kirstahler P."/>
            <person name="Sohn K."/>
        </authorList>
    </citation>
    <scope>NUCLEOTIDE SEQUENCE [LARGE SCALE GENOMIC DNA]</scope>
    <source>
        <strain evidence="3 4">DSM 535</strain>
    </source>
</reference>
<comment type="catalytic activity">
    <reaction evidence="2">
        <text>oxidized coenzyme F420-(gamma-L-Glu)(n) + a quinol + H(+) = reduced coenzyme F420-(gamma-L-Glu)(n) + a quinone</text>
        <dbReference type="Rhea" id="RHEA:39663"/>
        <dbReference type="Rhea" id="RHEA-COMP:12939"/>
        <dbReference type="Rhea" id="RHEA-COMP:14378"/>
        <dbReference type="ChEBI" id="CHEBI:15378"/>
        <dbReference type="ChEBI" id="CHEBI:24646"/>
        <dbReference type="ChEBI" id="CHEBI:132124"/>
        <dbReference type="ChEBI" id="CHEBI:133980"/>
        <dbReference type="ChEBI" id="CHEBI:139511"/>
    </reaction>
</comment>
<evidence type="ECO:0000313" key="4">
    <source>
        <dbReference type="Proteomes" id="UP000194360"/>
    </source>
</evidence>
<protein>
    <submittedName>
        <fullName evidence="3">Putative nitroreductase</fullName>
        <ecNumber evidence="3">1.-.-.-</ecNumber>
    </submittedName>
</protein>
<dbReference type="GO" id="GO:0052755">
    <property type="term" value="F:coenzyme F420H2:quinone oxidoreductase activity"/>
    <property type="evidence" value="ECO:0007669"/>
    <property type="project" value="RHEA"/>
</dbReference>
<comment type="similarity">
    <text evidence="1">Belongs to the F420H(2)-dependent quinone reductase family.</text>
</comment>
<evidence type="ECO:0000313" key="3">
    <source>
        <dbReference type="EMBL" id="OSY44010.1"/>
    </source>
</evidence>
<dbReference type="Gene3D" id="2.30.110.10">
    <property type="entry name" value="Electron Transport, Fmn-binding Protein, Chain A"/>
    <property type="match status" value="1"/>
</dbReference>
<dbReference type="EC" id="1.-.-.-" evidence="3"/>